<evidence type="ECO:0000256" key="6">
    <source>
        <dbReference type="ARBA" id="ARBA00022989"/>
    </source>
</evidence>
<evidence type="ECO:0000259" key="9">
    <source>
        <dbReference type="PROSITE" id="PS50928"/>
    </source>
</evidence>
<keyword evidence="6 8" id="KW-1133">Transmembrane helix</keyword>
<protein>
    <submittedName>
        <fullName evidence="10">Ectoine/hydroxyectoine ABC transporter permease subunit EhuD</fullName>
    </submittedName>
</protein>
<evidence type="ECO:0000313" key="10">
    <source>
        <dbReference type="EMBL" id="MFC5297948.1"/>
    </source>
</evidence>
<dbReference type="Proteomes" id="UP001595937">
    <property type="component" value="Unassembled WGS sequence"/>
</dbReference>
<dbReference type="Pfam" id="PF00528">
    <property type="entry name" value="BPD_transp_1"/>
    <property type="match status" value="1"/>
</dbReference>
<feature type="domain" description="ABC transmembrane type-1" evidence="9">
    <location>
        <begin position="23"/>
        <end position="209"/>
    </location>
</feature>
<dbReference type="InterPro" id="IPR043429">
    <property type="entry name" value="ArtM/GltK/GlnP/TcyL/YhdX-like"/>
</dbReference>
<name>A0ABW0FGP9_9MICO</name>
<evidence type="ECO:0000256" key="7">
    <source>
        <dbReference type="ARBA" id="ARBA00023136"/>
    </source>
</evidence>
<comment type="similarity">
    <text evidence="8">Belongs to the binding-protein-dependent transport system permease family.</text>
</comment>
<keyword evidence="3" id="KW-1003">Cell membrane</keyword>
<dbReference type="InterPro" id="IPR010065">
    <property type="entry name" value="AA_ABC_transptr_permease_3TM"/>
</dbReference>
<reference evidence="11" key="1">
    <citation type="journal article" date="2019" name="Int. J. Syst. Evol. Microbiol.">
        <title>The Global Catalogue of Microorganisms (GCM) 10K type strain sequencing project: providing services to taxonomists for standard genome sequencing and annotation.</title>
        <authorList>
            <consortium name="The Broad Institute Genomics Platform"/>
            <consortium name="The Broad Institute Genome Sequencing Center for Infectious Disease"/>
            <person name="Wu L."/>
            <person name="Ma J."/>
        </authorList>
    </citation>
    <scope>NUCLEOTIDE SEQUENCE [LARGE SCALE GENOMIC DNA]</scope>
    <source>
        <strain evidence="11">CGMCC 1.16455</strain>
    </source>
</reference>
<dbReference type="RefSeq" id="WP_343923560.1">
    <property type="nucleotide sequence ID" value="NZ_BAAAIR010000034.1"/>
</dbReference>
<dbReference type="EMBL" id="JBHSLN010000023">
    <property type="protein sequence ID" value="MFC5297948.1"/>
    <property type="molecule type" value="Genomic_DNA"/>
</dbReference>
<evidence type="ECO:0000256" key="4">
    <source>
        <dbReference type="ARBA" id="ARBA00022692"/>
    </source>
</evidence>
<dbReference type="GeneID" id="303297068"/>
<keyword evidence="4 8" id="KW-0812">Transmembrane</keyword>
<evidence type="ECO:0000313" key="11">
    <source>
        <dbReference type="Proteomes" id="UP001595937"/>
    </source>
</evidence>
<keyword evidence="5" id="KW-0029">Amino-acid transport</keyword>
<evidence type="ECO:0000256" key="2">
    <source>
        <dbReference type="ARBA" id="ARBA00022448"/>
    </source>
</evidence>
<dbReference type="NCBIfam" id="TIGR01726">
    <property type="entry name" value="HEQRo_perm_3TM"/>
    <property type="match status" value="1"/>
</dbReference>
<evidence type="ECO:0000256" key="1">
    <source>
        <dbReference type="ARBA" id="ARBA00004651"/>
    </source>
</evidence>
<dbReference type="NCBIfam" id="TIGR03003">
    <property type="entry name" value="ectoine_ehuD"/>
    <property type="match status" value="1"/>
</dbReference>
<dbReference type="CDD" id="cd06261">
    <property type="entry name" value="TM_PBP2"/>
    <property type="match status" value="1"/>
</dbReference>
<feature type="transmembrane region" description="Helical" evidence="8">
    <location>
        <begin position="191"/>
        <end position="209"/>
    </location>
</feature>
<keyword evidence="2 8" id="KW-0813">Transport</keyword>
<dbReference type="InterPro" id="IPR014341">
    <property type="entry name" value="Ectoine_EhuD"/>
</dbReference>
<dbReference type="PROSITE" id="PS50928">
    <property type="entry name" value="ABC_TM1"/>
    <property type="match status" value="1"/>
</dbReference>
<keyword evidence="11" id="KW-1185">Reference proteome</keyword>
<dbReference type="PANTHER" id="PTHR30614">
    <property type="entry name" value="MEMBRANE COMPONENT OF AMINO ACID ABC TRANSPORTER"/>
    <property type="match status" value="1"/>
</dbReference>
<accession>A0ABW0FGP9</accession>
<sequence>MNESWWSWDHAAAALPLLLEGFIKYTLVATVLGTLIAVVLGLIVAMIRRLAPAIIRTPVTWVVEFIRMTPLVVQLVFANLVLSPYIDSTLAIGIWVLGIHYTTYMAEVYRAGIDSVPKGQWEAATALSLPLLRTWRAVVIPQAIRSTLPSLGNYAISMFKETPFLSVIYILEMVRVAQTYGGDTFRYTESITLAGLIFLVASYPTSVLIRRLEKRLA</sequence>
<dbReference type="PANTHER" id="PTHR30614:SF0">
    <property type="entry name" value="L-CYSTINE TRANSPORT SYSTEM PERMEASE PROTEIN TCYL"/>
    <property type="match status" value="1"/>
</dbReference>
<evidence type="ECO:0000256" key="3">
    <source>
        <dbReference type="ARBA" id="ARBA00022475"/>
    </source>
</evidence>
<dbReference type="Gene3D" id="1.10.3720.10">
    <property type="entry name" value="MetI-like"/>
    <property type="match status" value="1"/>
</dbReference>
<dbReference type="InterPro" id="IPR000515">
    <property type="entry name" value="MetI-like"/>
</dbReference>
<organism evidence="10 11">
    <name type="scientific">Brachybacterium tyrofermentans</name>
    <dbReference type="NCBI Taxonomy" id="47848"/>
    <lineage>
        <taxon>Bacteria</taxon>
        <taxon>Bacillati</taxon>
        <taxon>Actinomycetota</taxon>
        <taxon>Actinomycetes</taxon>
        <taxon>Micrococcales</taxon>
        <taxon>Dermabacteraceae</taxon>
        <taxon>Brachybacterium</taxon>
    </lineage>
</organism>
<dbReference type="SUPFAM" id="SSF161098">
    <property type="entry name" value="MetI-like"/>
    <property type="match status" value="1"/>
</dbReference>
<evidence type="ECO:0000256" key="5">
    <source>
        <dbReference type="ARBA" id="ARBA00022970"/>
    </source>
</evidence>
<comment type="subcellular location">
    <subcellularLocation>
        <location evidence="1 8">Cell membrane</location>
        <topology evidence="1 8">Multi-pass membrane protein</topology>
    </subcellularLocation>
</comment>
<keyword evidence="7 8" id="KW-0472">Membrane</keyword>
<feature type="transmembrane region" description="Helical" evidence="8">
    <location>
        <begin position="25"/>
        <end position="47"/>
    </location>
</feature>
<gene>
    <name evidence="10" type="primary">ehuD</name>
    <name evidence="10" type="ORF">ACFPK8_10540</name>
</gene>
<evidence type="ECO:0000256" key="8">
    <source>
        <dbReference type="RuleBase" id="RU363032"/>
    </source>
</evidence>
<proteinExistence type="inferred from homology"/>
<dbReference type="InterPro" id="IPR035906">
    <property type="entry name" value="MetI-like_sf"/>
</dbReference>
<comment type="caution">
    <text evidence="10">The sequence shown here is derived from an EMBL/GenBank/DDBJ whole genome shotgun (WGS) entry which is preliminary data.</text>
</comment>